<reference evidence="2 3" key="2">
    <citation type="journal article" date="2008" name="Bioinformatics">
        <title>Assembly reconciliation.</title>
        <authorList>
            <person name="Zimin A.V."/>
            <person name="Smith D.R."/>
            <person name="Sutton G."/>
            <person name="Yorke J.A."/>
        </authorList>
    </citation>
    <scope>NUCLEOTIDE SEQUENCE [LARGE SCALE GENOMIC DNA]</scope>
    <source>
        <strain evidence="2 3">TSC#14021-0224.01</strain>
    </source>
</reference>
<sequence>MWFAISVFAILAVCGLAGRRWGRYLYLHYGRHLLPRSLLSAKNRAPTPPLSPTKDDQSLEALLDESGEMHETVSGDKDRRGKGSLLGFSVNVPT</sequence>
<accession>B3P2B3</accession>
<dbReference type="Proteomes" id="UP000008711">
    <property type="component" value="Unassembled WGS sequence"/>
</dbReference>
<name>B3P2B3_DROER</name>
<dbReference type="AlphaFoldDB" id="B3P2B3"/>
<dbReference type="EMBL" id="CH954181">
    <property type="protein sequence ID" value="EDV47863.1"/>
    <property type="molecule type" value="Genomic_DNA"/>
</dbReference>
<evidence type="ECO:0000313" key="2">
    <source>
        <dbReference type="EMBL" id="EDV47863.1"/>
    </source>
</evidence>
<proteinExistence type="predicted"/>
<keyword evidence="3" id="KW-1185">Reference proteome</keyword>
<dbReference type="OrthoDB" id="26679at2759"/>
<gene>
    <name evidence="2" type="primary">Dere\GG11082</name>
    <name evidence="2" type="ORF">Dere_GG11082</name>
</gene>
<evidence type="ECO:0000256" key="1">
    <source>
        <dbReference type="SAM" id="MobiDB-lite"/>
    </source>
</evidence>
<organism evidence="2 3">
    <name type="scientific">Drosophila erecta</name>
    <name type="common">Fruit fly</name>
    <dbReference type="NCBI Taxonomy" id="7220"/>
    <lineage>
        <taxon>Eukaryota</taxon>
        <taxon>Metazoa</taxon>
        <taxon>Ecdysozoa</taxon>
        <taxon>Arthropoda</taxon>
        <taxon>Hexapoda</taxon>
        <taxon>Insecta</taxon>
        <taxon>Pterygota</taxon>
        <taxon>Neoptera</taxon>
        <taxon>Endopterygota</taxon>
        <taxon>Diptera</taxon>
        <taxon>Brachycera</taxon>
        <taxon>Muscomorpha</taxon>
        <taxon>Ephydroidea</taxon>
        <taxon>Drosophilidae</taxon>
        <taxon>Drosophila</taxon>
        <taxon>Sophophora</taxon>
    </lineage>
</organism>
<feature type="region of interest" description="Disordered" evidence="1">
    <location>
        <begin position="44"/>
        <end position="94"/>
    </location>
</feature>
<reference evidence="2 3" key="1">
    <citation type="journal article" date="2007" name="Nature">
        <title>Evolution of genes and genomes on the Drosophila phylogeny.</title>
        <authorList>
            <consortium name="Drosophila 12 Genomes Consortium"/>
            <person name="Clark A.G."/>
            <person name="Eisen M.B."/>
            <person name="Smith D.R."/>
            <person name="Bergman C.M."/>
            <person name="Oliver B."/>
            <person name="Markow T.A."/>
            <person name="Kaufman T.C."/>
            <person name="Kellis M."/>
            <person name="Gelbart W."/>
            <person name="Iyer V.N."/>
            <person name="Pollard D.A."/>
            <person name="Sackton T.B."/>
            <person name="Larracuente A.M."/>
            <person name="Singh N.D."/>
            <person name="Abad J.P."/>
            <person name="Abt D.N."/>
            <person name="Adryan B."/>
            <person name="Aguade M."/>
            <person name="Akashi H."/>
            <person name="Anderson W.W."/>
            <person name="Aquadro C.F."/>
            <person name="Ardell D.H."/>
            <person name="Arguello R."/>
            <person name="Artieri C.G."/>
            <person name="Barbash D.A."/>
            <person name="Barker D."/>
            <person name="Barsanti P."/>
            <person name="Batterham P."/>
            <person name="Batzoglou S."/>
            <person name="Begun D."/>
            <person name="Bhutkar A."/>
            <person name="Blanco E."/>
            <person name="Bosak S.A."/>
            <person name="Bradley R.K."/>
            <person name="Brand A.D."/>
            <person name="Brent M.R."/>
            <person name="Brooks A.N."/>
            <person name="Brown R.H."/>
            <person name="Butlin R.K."/>
            <person name="Caggese C."/>
            <person name="Calvi B.R."/>
            <person name="Bernardo de Carvalho A."/>
            <person name="Caspi A."/>
            <person name="Castrezana S."/>
            <person name="Celniker S.E."/>
            <person name="Chang J.L."/>
            <person name="Chapple C."/>
            <person name="Chatterji S."/>
            <person name="Chinwalla A."/>
            <person name="Civetta A."/>
            <person name="Clifton S.W."/>
            <person name="Comeron J.M."/>
            <person name="Costello J.C."/>
            <person name="Coyne J.A."/>
            <person name="Daub J."/>
            <person name="David R.G."/>
            <person name="Delcher A.L."/>
            <person name="Delehaunty K."/>
            <person name="Do C.B."/>
            <person name="Ebling H."/>
            <person name="Edwards K."/>
            <person name="Eickbush T."/>
            <person name="Evans J.D."/>
            <person name="Filipski A."/>
            <person name="Findeiss S."/>
            <person name="Freyhult E."/>
            <person name="Fulton L."/>
            <person name="Fulton R."/>
            <person name="Garcia A.C."/>
            <person name="Gardiner A."/>
            <person name="Garfield D.A."/>
            <person name="Garvin B.E."/>
            <person name="Gibson G."/>
            <person name="Gilbert D."/>
            <person name="Gnerre S."/>
            <person name="Godfrey J."/>
            <person name="Good R."/>
            <person name="Gotea V."/>
            <person name="Gravely B."/>
            <person name="Greenberg A.J."/>
            <person name="Griffiths-Jones S."/>
            <person name="Gross S."/>
            <person name="Guigo R."/>
            <person name="Gustafson E.A."/>
            <person name="Haerty W."/>
            <person name="Hahn M.W."/>
            <person name="Halligan D.L."/>
            <person name="Halpern A.L."/>
            <person name="Halter G.M."/>
            <person name="Han M.V."/>
            <person name="Heger A."/>
            <person name="Hillier L."/>
            <person name="Hinrichs A.S."/>
            <person name="Holmes I."/>
            <person name="Hoskins R.A."/>
            <person name="Hubisz M.J."/>
            <person name="Hultmark D."/>
            <person name="Huntley M.A."/>
            <person name="Jaffe D.B."/>
            <person name="Jagadeeshan S."/>
            <person name="Jeck W.R."/>
            <person name="Johnson J."/>
            <person name="Jones C.D."/>
            <person name="Jordan W.C."/>
            <person name="Karpen G.H."/>
            <person name="Kataoka E."/>
            <person name="Keightley P.D."/>
            <person name="Kheradpour P."/>
            <person name="Kirkness E.F."/>
            <person name="Koerich L.B."/>
            <person name="Kristiansen K."/>
            <person name="Kudrna D."/>
            <person name="Kulathinal R.J."/>
            <person name="Kumar S."/>
            <person name="Kwok R."/>
            <person name="Lander E."/>
            <person name="Langley C.H."/>
            <person name="Lapoint R."/>
            <person name="Lazzaro B.P."/>
            <person name="Lee S.J."/>
            <person name="Levesque L."/>
            <person name="Li R."/>
            <person name="Lin C.F."/>
            <person name="Lin M.F."/>
            <person name="Lindblad-Toh K."/>
            <person name="Llopart A."/>
            <person name="Long M."/>
            <person name="Low L."/>
            <person name="Lozovsky E."/>
            <person name="Lu J."/>
            <person name="Luo M."/>
            <person name="Machado C.A."/>
            <person name="Makalowski W."/>
            <person name="Marzo M."/>
            <person name="Matsuda M."/>
            <person name="Matzkin L."/>
            <person name="McAllister B."/>
            <person name="McBride C.S."/>
            <person name="McKernan B."/>
            <person name="McKernan K."/>
            <person name="Mendez-Lago M."/>
            <person name="Minx P."/>
            <person name="Mollenhauer M.U."/>
            <person name="Montooth K."/>
            <person name="Mount S.M."/>
            <person name="Mu X."/>
            <person name="Myers E."/>
            <person name="Negre B."/>
            <person name="Newfeld S."/>
            <person name="Nielsen R."/>
            <person name="Noor M.A."/>
            <person name="O'Grady P."/>
            <person name="Pachter L."/>
            <person name="Papaceit M."/>
            <person name="Parisi M.J."/>
            <person name="Parisi M."/>
            <person name="Parts L."/>
            <person name="Pedersen J.S."/>
            <person name="Pesole G."/>
            <person name="Phillippy A.M."/>
            <person name="Ponting C.P."/>
            <person name="Pop M."/>
            <person name="Porcelli D."/>
            <person name="Powell J.R."/>
            <person name="Prohaska S."/>
            <person name="Pruitt K."/>
            <person name="Puig M."/>
            <person name="Quesneville H."/>
            <person name="Ram K.R."/>
            <person name="Rand D."/>
            <person name="Rasmussen M.D."/>
            <person name="Reed L.K."/>
            <person name="Reenan R."/>
            <person name="Reily A."/>
            <person name="Remington K.A."/>
            <person name="Rieger T.T."/>
            <person name="Ritchie M.G."/>
            <person name="Robin C."/>
            <person name="Rogers Y.H."/>
            <person name="Rohde C."/>
            <person name="Rozas J."/>
            <person name="Rubenfield M.J."/>
            <person name="Ruiz A."/>
            <person name="Russo S."/>
            <person name="Salzberg S.L."/>
            <person name="Sanchez-Gracia A."/>
            <person name="Saranga D.J."/>
            <person name="Sato H."/>
            <person name="Schaeffer S.W."/>
            <person name="Schatz M.C."/>
            <person name="Schlenke T."/>
            <person name="Schwartz R."/>
            <person name="Segarra C."/>
            <person name="Singh R.S."/>
            <person name="Sirot L."/>
            <person name="Sirota M."/>
            <person name="Sisneros N.B."/>
            <person name="Smith C.D."/>
            <person name="Smith T.F."/>
            <person name="Spieth J."/>
            <person name="Stage D.E."/>
            <person name="Stark A."/>
            <person name="Stephan W."/>
            <person name="Strausberg R.L."/>
            <person name="Strempel S."/>
            <person name="Sturgill D."/>
            <person name="Sutton G."/>
            <person name="Sutton G.G."/>
            <person name="Tao W."/>
            <person name="Teichmann S."/>
            <person name="Tobari Y.N."/>
            <person name="Tomimura Y."/>
            <person name="Tsolas J.M."/>
            <person name="Valente V.L."/>
            <person name="Venter E."/>
            <person name="Venter J.C."/>
            <person name="Vicario S."/>
            <person name="Vieira F.G."/>
            <person name="Vilella A.J."/>
            <person name="Villasante A."/>
            <person name="Walenz B."/>
            <person name="Wang J."/>
            <person name="Wasserman M."/>
            <person name="Watts T."/>
            <person name="Wilson D."/>
            <person name="Wilson R.K."/>
            <person name="Wing R.A."/>
            <person name="Wolfner M.F."/>
            <person name="Wong A."/>
            <person name="Wong G.K."/>
            <person name="Wu C.I."/>
            <person name="Wu G."/>
            <person name="Yamamoto D."/>
            <person name="Yang H.P."/>
            <person name="Yang S.P."/>
            <person name="Yorke J.A."/>
            <person name="Yoshida K."/>
            <person name="Zdobnov E."/>
            <person name="Zhang P."/>
            <person name="Zhang Y."/>
            <person name="Zimin A.V."/>
            <person name="Baldwin J."/>
            <person name="Abdouelleil A."/>
            <person name="Abdulkadir J."/>
            <person name="Abebe A."/>
            <person name="Abera B."/>
            <person name="Abreu J."/>
            <person name="Acer S.C."/>
            <person name="Aftuck L."/>
            <person name="Alexander A."/>
            <person name="An P."/>
            <person name="Anderson E."/>
            <person name="Anderson S."/>
            <person name="Arachi H."/>
            <person name="Azer M."/>
            <person name="Bachantsang P."/>
            <person name="Barry A."/>
            <person name="Bayul T."/>
            <person name="Berlin A."/>
            <person name="Bessette D."/>
            <person name="Bloom T."/>
            <person name="Blye J."/>
            <person name="Boguslavskiy L."/>
            <person name="Bonnet C."/>
            <person name="Boukhgalter B."/>
            <person name="Bourzgui I."/>
            <person name="Brown A."/>
            <person name="Cahill P."/>
            <person name="Channer S."/>
            <person name="Cheshatsang Y."/>
            <person name="Chuda L."/>
            <person name="Citroen M."/>
            <person name="Collymore A."/>
            <person name="Cooke P."/>
            <person name="Costello M."/>
            <person name="D'Aco K."/>
            <person name="Daza R."/>
            <person name="De Haan G."/>
            <person name="DeGray S."/>
            <person name="DeMaso C."/>
            <person name="Dhargay N."/>
            <person name="Dooley K."/>
            <person name="Dooley E."/>
            <person name="Doricent M."/>
            <person name="Dorje P."/>
            <person name="Dorjee K."/>
            <person name="Dupes A."/>
            <person name="Elong R."/>
            <person name="Falk J."/>
            <person name="Farina A."/>
            <person name="Faro S."/>
            <person name="Ferguson D."/>
            <person name="Fisher S."/>
            <person name="Foley C.D."/>
            <person name="Franke A."/>
            <person name="Friedrich D."/>
            <person name="Gadbois L."/>
            <person name="Gearin G."/>
            <person name="Gearin C.R."/>
            <person name="Giannoukos G."/>
            <person name="Goode T."/>
            <person name="Graham J."/>
            <person name="Grandbois E."/>
            <person name="Grewal S."/>
            <person name="Gyaltsen K."/>
            <person name="Hafez N."/>
            <person name="Hagos B."/>
            <person name="Hall J."/>
            <person name="Henson C."/>
            <person name="Hollinger A."/>
            <person name="Honan T."/>
            <person name="Huard M.D."/>
            <person name="Hughes L."/>
            <person name="Hurhula B."/>
            <person name="Husby M.E."/>
            <person name="Kamat A."/>
            <person name="Kanga B."/>
            <person name="Kashin S."/>
            <person name="Khazanovich D."/>
            <person name="Kisner P."/>
            <person name="Lance K."/>
            <person name="Lara M."/>
            <person name="Lee W."/>
            <person name="Lennon N."/>
            <person name="Letendre F."/>
            <person name="LeVine R."/>
            <person name="Lipovsky A."/>
            <person name="Liu X."/>
            <person name="Liu J."/>
            <person name="Liu S."/>
            <person name="Lokyitsang T."/>
            <person name="Lokyitsang Y."/>
            <person name="Lubonja R."/>
            <person name="Lui A."/>
            <person name="MacDonald P."/>
            <person name="Magnisalis V."/>
            <person name="Maru K."/>
            <person name="Matthews C."/>
            <person name="McCusker W."/>
            <person name="McDonough S."/>
            <person name="Mehta T."/>
            <person name="Meldrim J."/>
            <person name="Meneus L."/>
            <person name="Mihai O."/>
            <person name="Mihalev A."/>
            <person name="Mihova T."/>
            <person name="Mittelman R."/>
            <person name="Mlenga V."/>
            <person name="Montmayeur A."/>
            <person name="Mulrain L."/>
            <person name="Navidi A."/>
            <person name="Naylor J."/>
            <person name="Negash T."/>
            <person name="Nguyen T."/>
            <person name="Nguyen N."/>
            <person name="Nicol R."/>
            <person name="Norbu C."/>
            <person name="Norbu N."/>
            <person name="Novod N."/>
            <person name="O'Neill B."/>
            <person name="Osman S."/>
            <person name="Markiewicz E."/>
            <person name="Oyono O.L."/>
            <person name="Patti C."/>
            <person name="Phunkhang P."/>
            <person name="Pierre F."/>
            <person name="Priest M."/>
            <person name="Raghuraman S."/>
            <person name="Rege F."/>
            <person name="Reyes R."/>
            <person name="Rise C."/>
            <person name="Rogov P."/>
            <person name="Ross K."/>
            <person name="Ryan E."/>
            <person name="Settipalli S."/>
            <person name="Shea T."/>
            <person name="Sherpa N."/>
            <person name="Shi L."/>
            <person name="Shih D."/>
            <person name="Sparrow T."/>
            <person name="Spaulding J."/>
            <person name="Stalker J."/>
            <person name="Stange-Thomann N."/>
            <person name="Stavropoulos S."/>
            <person name="Stone C."/>
            <person name="Strader C."/>
            <person name="Tesfaye S."/>
            <person name="Thomson T."/>
            <person name="Thoulutsang Y."/>
            <person name="Thoulutsang D."/>
            <person name="Topham K."/>
            <person name="Topping I."/>
            <person name="Tsamla T."/>
            <person name="Vassiliev H."/>
            <person name="Vo A."/>
            <person name="Wangchuk T."/>
            <person name="Wangdi T."/>
            <person name="Weiand M."/>
            <person name="Wilkinson J."/>
            <person name="Wilson A."/>
            <person name="Yadav S."/>
            <person name="Young G."/>
            <person name="Yu Q."/>
            <person name="Zembek L."/>
            <person name="Zhong D."/>
            <person name="Zimmer A."/>
            <person name="Zwirko Z."/>
            <person name="Jaffe D.B."/>
            <person name="Alvarez P."/>
            <person name="Brockman W."/>
            <person name="Butler J."/>
            <person name="Chin C."/>
            <person name="Gnerre S."/>
            <person name="Grabherr M."/>
            <person name="Kleber M."/>
            <person name="Mauceli E."/>
            <person name="MacCallum I."/>
        </authorList>
    </citation>
    <scope>NUCLEOTIDE SEQUENCE [LARGE SCALE GENOMIC DNA]</scope>
    <source>
        <strain evidence="2 3">TSC#14021-0224.01</strain>
    </source>
</reference>
<dbReference type="HOGENOM" id="CLU_185520_0_0_1"/>
<evidence type="ECO:0000313" key="3">
    <source>
        <dbReference type="Proteomes" id="UP000008711"/>
    </source>
</evidence>
<dbReference type="PhylomeDB" id="B3P2B3"/>
<feature type="compositionally biased region" description="Basic and acidic residues" evidence="1">
    <location>
        <begin position="67"/>
        <end position="81"/>
    </location>
</feature>
<dbReference type="OMA" id="MWFAISV"/>
<protein>
    <submittedName>
        <fullName evidence="2">GG11082</fullName>
    </submittedName>
</protein>